<dbReference type="AlphaFoldDB" id="A0A7M5V3J4"/>
<keyword evidence="1" id="KW-0732">Signal</keyword>
<proteinExistence type="predicted"/>
<accession>A0A7M5V3J4</accession>
<dbReference type="InterPro" id="IPR017946">
    <property type="entry name" value="PLC-like_Pdiesterase_TIM-brl"/>
</dbReference>
<protein>
    <submittedName>
        <fullName evidence="2">Uncharacterized protein</fullName>
    </submittedName>
</protein>
<dbReference type="GeneID" id="136820783"/>
<dbReference type="GO" id="GO:0006629">
    <property type="term" value="P:lipid metabolic process"/>
    <property type="evidence" value="ECO:0007669"/>
    <property type="project" value="InterPro"/>
</dbReference>
<evidence type="ECO:0000256" key="1">
    <source>
        <dbReference type="SAM" id="SignalP"/>
    </source>
</evidence>
<dbReference type="GO" id="GO:0008081">
    <property type="term" value="F:phosphoric diester hydrolase activity"/>
    <property type="evidence" value="ECO:0007669"/>
    <property type="project" value="InterPro"/>
</dbReference>
<dbReference type="Proteomes" id="UP000594262">
    <property type="component" value="Unplaced"/>
</dbReference>
<evidence type="ECO:0000313" key="2">
    <source>
        <dbReference type="EnsemblMetazoa" id="CLYHEMP009198.1"/>
    </source>
</evidence>
<name>A0A7M5V3J4_9CNID</name>
<keyword evidence="3" id="KW-1185">Reference proteome</keyword>
<feature type="signal peptide" evidence="1">
    <location>
        <begin position="1"/>
        <end position="17"/>
    </location>
</feature>
<evidence type="ECO:0000313" key="3">
    <source>
        <dbReference type="Proteomes" id="UP000594262"/>
    </source>
</evidence>
<dbReference type="Gene3D" id="3.20.20.190">
    <property type="entry name" value="Phosphatidylinositol (PI) phosphodiesterase"/>
    <property type="match status" value="1"/>
</dbReference>
<dbReference type="RefSeq" id="XP_066933148.1">
    <property type="nucleotide sequence ID" value="XM_067077047.1"/>
</dbReference>
<dbReference type="EnsemblMetazoa" id="CLYHEMT009198.1">
    <property type="protein sequence ID" value="CLYHEMP009198.1"/>
    <property type="gene ID" value="CLYHEMG009198"/>
</dbReference>
<reference evidence="2" key="1">
    <citation type="submission" date="2021-01" db="UniProtKB">
        <authorList>
            <consortium name="EnsemblMetazoa"/>
        </authorList>
    </citation>
    <scope>IDENTIFICATION</scope>
</reference>
<feature type="chain" id="PRO_5029742322" evidence="1">
    <location>
        <begin position="18"/>
        <end position="154"/>
    </location>
</feature>
<dbReference type="OrthoDB" id="6035241at2759"/>
<organism evidence="2 3">
    <name type="scientific">Clytia hemisphaerica</name>
    <dbReference type="NCBI Taxonomy" id="252671"/>
    <lineage>
        <taxon>Eukaryota</taxon>
        <taxon>Metazoa</taxon>
        <taxon>Cnidaria</taxon>
        <taxon>Hydrozoa</taxon>
        <taxon>Hydroidolina</taxon>
        <taxon>Leptothecata</taxon>
        <taxon>Obeliida</taxon>
        <taxon>Clytiidae</taxon>
        <taxon>Clytia</taxon>
    </lineage>
</organism>
<sequence length="154" mass="17559">MKLFLIVLAAVLSTIEAYDDDGFFNIAHMCNNIQTLDWAVKQGANAIEADLQFDHLARPSRFYHGLPCDCNCMCNFYSTCKWFMSHTVCYPLSKKSNNCKAASRTDLWLRRAATKHSSKIALLWFDSKIKGNGYSDEKLRLAARNLIKLLTQLI</sequence>